<dbReference type="InterPro" id="IPR012877">
    <property type="entry name" value="Dhs-27"/>
</dbReference>
<sequence length="388" mass="44308">MPDHDDDLLVEGNTLTKAWLAKELETHFDEKPTITEVASLGPDTLGYMSAMRRVRLHWENPADKPQSLVIKMPSFVAATAAWKESAETKHDLEDQGQVVISMMHDCEARVYAMLSKYPEFRLSIPFVYTTLQMNTGTPIIVMEDLERGCTYDVVDGFSEKQLYAIVDELVKLHVLSFKYREVVTCGIDSGNCAPPEQFEDLVRGVADQLLKQRGDELAAIRILKKHYIDIDWFQELLKLTKNGHTVLTHGDLWAPQILWKGDKILGIVDWALCKEGGLTVDLMHVLSMSVPAKLRHEITESLLVYYHEQLNEKLEAHGIDEKITMEMIKKDWHDNMPYHATLAVFAAGMWSNSPVLKRGRDDDEARINEIMQRCKAFVEETVAAHQWE</sequence>
<evidence type="ECO:0000313" key="2">
    <source>
        <dbReference type="EMBL" id="CAJ0569342.1"/>
    </source>
</evidence>
<accession>A0AA36CJ53</accession>
<dbReference type="InterPro" id="IPR011009">
    <property type="entry name" value="Kinase-like_dom_sf"/>
</dbReference>
<protein>
    <recommendedName>
        <fullName evidence="1">CHK kinase-like domain-containing protein</fullName>
    </recommendedName>
</protein>
<dbReference type="PANTHER" id="PTHR23020:SF20">
    <property type="entry name" value="CHK KINASE-LIKE DOMAIN-CONTAINING PROTEIN"/>
    <property type="match status" value="1"/>
</dbReference>
<dbReference type="PANTHER" id="PTHR23020">
    <property type="entry name" value="UNCHARACTERIZED NUCLEAR HORMONE RECEPTOR-RELATED"/>
    <property type="match status" value="1"/>
</dbReference>
<keyword evidence="3" id="KW-1185">Reference proteome</keyword>
<organism evidence="2 3">
    <name type="scientific">Mesorhabditis spiculigera</name>
    <dbReference type="NCBI Taxonomy" id="96644"/>
    <lineage>
        <taxon>Eukaryota</taxon>
        <taxon>Metazoa</taxon>
        <taxon>Ecdysozoa</taxon>
        <taxon>Nematoda</taxon>
        <taxon>Chromadorea</taxon>
        <taxon>Rhabditida</taxon>
        <taxon>Rhabditina</taxon>
        <taxon>Rhabditomorpha</taxon>
        <taxon>Rhabditoidea</taxon>
        <taxon>Rhabditidae</taxon>
        <taxon>Mesorhabditinae</taxon>
        <taxon>Mesorhabditis</taxon>
    </lineage>
</organism>
<comment type="caution">
    <text evidence="2">The sequence shown here is derived from an EMBL/GenBank/DDBJ whole genome shotgun (WGS) entry which is preliminary data.</text>
</comment>
<feature type="non-terminal residue" evidence="2">
    <location>
        <position position="1"/>
    </location>
</feature>
<name>A0AA36CJ53_9BILA</name>
<dbReference type="Pfam" id="PF07914">
    <property type="entry name" value="DUF1679"/>
    <property type="match status" value="1"/>
</dbReference>
<dbReference type="InterPro" id="IPR052961">
    <property type="entry name" value="Oxido-Kinase-like_Enzymes"/>
</dbReference>
<dbReference type="SUPFAM" id="SSF56112">
    <property type="entry name" value="Protein kinase-like (PK-like)"/>
    <property type="match status" value="1"/>
</dbReference>
<evidence type="ECO:0000313" key="3">
    <source>
        <dbReference type="Proteomes" id="UP001177023"/>
    </source>
</evidence>
<evidence type="ECO:0000259" key="1">
    <source>
        <dbReference type="SMART" id="SM00587"/>
    </source>
</evidence>
<gene>
    <name evidence="2" type="ORF">MSPICULIGERA_LOCUS7823</name>
</gene>
<dbReference type="SMART" id="SM00587">
    <property type="entry name" value="CHK"/>
    <property type="match status" value="1"/>
</dbReference>
<dbReference type="Proteomes" id="UP001177023">
    <property type="component" value="Unassembled WGS sequence"/>
</dbReference>
<dbReference type="Gene3D" id="3.90.1200.10">
    <property type="match status" value="1"/>
</dbReference>
<dbReference type="InterPro" id="IPR015897">
    <property type="entry name" value="CHK_kinase-like"/>
</dbReference>
<feature type="domain" description="CHK kinase-like" evidence="1">
    <location>
        <begin position="140"/>
        <end position="316"/>
    </location>
</feature>
<dbReference type="EMBL" id="CATQJA010002011">
    <property type="protein sequence ID" value="CAJ0569342.1"/>
    <property type="molecule type" value="Genomic_DNA"/>
</dbReference>
<dbReference type="AlphaFoldDB" id="A0AA36CJ53"/>
<proteinExistence type="predicted"/>
<reference evidence="2" key="1">
    <citation type="submission" date="2023-06" db="EMBL/GenBank/DDBJ databases">
        <authorList>
            <person name="Delattre M."/>
        </authorList>
    </citation>
    <scope>NUCLEOTIDE SEQUENCE</scope>
    <source>
        <strain evidence="2">AF72</strain>
    </source>
</reference>